<feature type="binding site" evidence="3">
    <location>
        <begin position="11"/>
        <end position="16"/>
    </location>
    <ligand>
        <name>ATP</name>
        <dbReference type="ChEBI" id="CHEBI:30616"/>
    </ligand>
</feature>
<dbReference type="Gene3D" id="3.40.50.300">
    <property type="entry name" value="P-loop containing nucleotide triphosphate hydrolases"/>
    <property type="match status" value="1"/>
</dbReference>
<name>A0A4R8V434_9MICO</name>
<evidence type="ECO:0000256" key="2">
    <source>
        <dbReference type="ARBA" id="ARBA00022840"/>
    </source>
</evidence>
<gene>
    <name evidence="3" type="primary">coaE</name>
    <name evidence="5" type="ORF">E3O06_02610</name>
</gene>
<comment type="pathway">
    <text evidence="3">Cofactor biosynthesis; coenzyme A biosynthesis; CoA from (R)-pantothenate: step 5/5.</text>
</comment>
<comment type="similarity">
    <text evidence="3">Belongs to the CoaE family.</text>
</comment>
<keyword evidence="3" id="KW-0963">Cytoplasm</keyword>
<keyword evidence="1 3" id="KW-0547">Nucleotide-binding</keyword>
<proteinExistence type="inferred from homology"/>
<dbReference type="PROSITE" id="PS51219">
    <property type="entry name" value="DPCK"/>
    <property type="match status" value="1"/>
</dbReference>
<dbReference type="GO" id="GO:0004140">
    <property type="term" value="F:dephospho-CoA kinase activity"/>
    <property type="evidence" value="ECO:0007669"/>
    <property type="project" value="UniProtKB-UniRule"/>
</dbReference>
<organism evidence="5 6">
    <name type="scientific">Cryobacterium glaciale</name>
    <dbReference type="NCBI Taxonomy" id="1259145"/>
    <lineage>
        <taxon>Bacteria</taxon>
        <taxon>Bacillati</taxon>
        <taxon>Actinomycetota</taxon>
        <taxon>Actinomycetes</taxon>
        <taxon>Micrococcales</taxon>
        <taxon>Microbacteriaceae</taxon>
        <taxon>Cryobacterium</taxon>
    </lineage>
</organism>
<keyword evidence="2 3" id="KW-0067">ATP-binding</keyword>
<dbReference type="GO" id="GO:0015937">
    <property type="term" value="P:coenzyme A biosynthetic process"/>
    <property type="evidence" value="ECO:0007669"/>
    <property type="project" value="UniProtKB-UniRule"/>
</dbReference>
<evidence type="ECO:0000256" key="1">
    <source>
        <dbReference type="ARBA" id="ARBA00022741"/>
    </source>
</evidence>
<comment type="function">
    <text evidence="3">Catalyzes the phosphorylation of the 3'-hydroxyl group of dephosphocoenzyme A to form coenzyme A.</text>
</comment>
<dbReference type="UniPathway" id="UPA00241">
    <property type="reaction ID" value="UER00356"/>
</dbReference>
<dbReference type="OrthoDB" id="9812943at2"/>
<dbReference type="HAMAP" id="MF_00376">
    <property type="entry name" value="Dephospho_CoA_kinase"/>
    <property type="match status" value="1"/>
</dbReference>
<dbReference type="Pfam" id="PF01121">
    <property type="entry name" value="CoaE"/>
    <property type="match status" value="1"/>
</dbReference>
<dbReference type="AlphaFoldDB" id="A0A4R8V434"/>
<keyword evidence="3" id="KW-0173">Coenzyme A biosynthesis</keyword>
<evidence type="ECO:0000256" key="3">
    <source>
        <dbReference type="HAMAP-Rule" id="MF_00376"/>
    </source>
</evidence>
<accession>A0A4R8V434</accession>
<dbReference type="PANTHER" id="PTHR10695:SF46">
    <property type="entry name" value="BIFUNCTIONAL COENZYME A SYNTHASE-RELATED"/>
    <property type="match status" value="1"/>
</dbReference>
<keyword evidence="3 5" id="KW-0808">Transferase</keyword>
<dbReference type="SUPFAM" id="SSF52540">
    <property type="entry name" value="P-loop containing nucleoside triphosphate hydrolases"/>
    <property type="match status" value="1"/>
</dbReference>
<dbReference type="CDD" id="cd02022">
    <property type="entry name" value="DPCK"/>
    <property type="match status" value="1"/>
</dbReference>
<dbReference type="GO" id="GO:0005524">
    <property type="term" value="F:ATP binding"/>
    <property type="evidence" value="ECO:0007669"/>
    <property type="project" value="UniProtKB-UniRule"/>
</dbReference>
<comment type="catalytic activity">
    <reaction evidence="3">
        <text>3'-dephospho-CoA + ATP = ADP + CoA + H(+)</text>
        <dbReference type="Rhea" id="RHEA:18245"/>
        <dbReference type="ChEBI" id="CHEBI:15378"/>
        <dbReference type="ChEBI" id="CHEBI:30616"/>
        <dbReference type="ChEBI" id="CHEBI:57287"/>
        <dbReference type="ChEBI" id="CHEBI:57328"/>
        <dbReference type="ChEBI" id="CHEBI:456216"/>
        <dbReference type="EC" id="2.7.1.24"/>
    </reaction>
</comment>
<comment type="subcellular location">
    <subcellularLocation>
        <location evidence="3">Cytoplasm</location>
    </subcellularLocation>
</comment>
<comment type="caution">
    <text evidence="5">The sequence shown here is derived from an EMBL/GenBank/DDBJ whole genome shotgun (WGS) entry which is preliminary data.</text>
</comment>
<dbReference type="RefSeq" id="WP_134501454.1">
    <property type="nucleotide sequence ID" value="NZ_SOEY01000006.1"/>
</dbReference>
<evidence type="ECO:0000313" key="5">
    <source>
        <dbReference type="EMBL" id="TFB76281.1"/>
    </source>
</evidence>
<dbReference type="NCBIfam" id="TIGR00152">
    <property type="entry name" value="dephospho-CoA kinase"/>
    <property type="match status" value="1"/>
</dbReference>
<sequence>MYLIGLTGGIASGKSTVATRLGEHGAVGIDADQLAREVVEPGTPGLAAISAEFGSNVLLPDGSLNRPALGAIIFADPERRERLNAITHPAVRQLTRDRIAAADASDPHAIVVYDVPLLADAVAGGLVTFDLVVVVHADATTRIQRMIDLRGLTEAEATQRIGAQATDAERLALADVVIDNTGTLDATLAQVDALWERVVAAAAGEIAVIDGIRSPSSAAQD</sequence>
<dbReference type="Proteomes" id="UP000298173">
    <property type="component" value="Unassembled WGS sequence"/>
</dbReference>
<dbReference type="NCBIfam" id="NF002879">
    <property type="entry name" value="PRK03333.1"/>
    <property type="match status" value="1"/>
</dbReference>
<reference evidence="5 6" key="1">
    <citation type="submission" date="2019-03" db="EMBL/GenBank/DDBJ databases">
        <title>Genomics of glacier-inhabiting Cryobacterium strains.</title>
        <authorList>
            <person name="Liu Q."/>
            <person name="Xin Y.-H."/>
        </authorList>
    </citation>
    <scope>NUCLEOTIDE SEQUENCE [LARGE SCALE GENOMIC DNA]</scope>
    <source>
        <strain evidence="5 6">HLT2-23</strain>
    </source>
</reference>
<dbReference type="GO" id="GO:0005737">
    <property type="term" value="C:cytoplasm"/>
    <property type="evidence" value="ECO:0007669"/>
    <property type="project" value="UniProtKB-SubCell"/>
</dbReference>
<dbReference type="InterPro" id="IPR027417">
    <property type="entry name" value="P-loop_NTPase"/>
</dbReference>
<dbReference type="InterPro" id="IPR001977">
    <property type="entry name" value="Depp_CoAkinase"/>
</dbReference>
<evidence type="ECO:0000256" key="4">
    <source>
        <dbReference type="NCBIfam" id="TIGR00152"/>
    </source>
</evidence>
<evidence type="ECO:0000313" key="6">
    <source>
        <dbReference type="Proteomes" id="UP000298173"/>
    </source>
</evidence>
<dbReference type="EMBL" id="SOEY01000006">
    <property type="protein sequence ID" value="TFB76281.1"/>
    <property type="molecule type" value="Genomic_DNA"/>
</dbReference>
<keyword evidence="6" id="KW-1185">Reference proteome</keyword>
<dbReference type="PANTHER" id="PTHR10695">
    <property type="entry name" value="DEPHOSPHO-COA KINASE-RELATED"/>
    <property type="match status" value="1"/>
</dbReference>
<protein>
    <recommendedName>
        <fullName evidence="3 4">Dephospho-CoA kinase</fullName>
        <ecNumber evidence="3 4">2.7.1.24</ecNumber>
    </recommendedName>
    <alternativeName>
        <fullName evidence="3">Dephosphocoenzyme A kinase</fullName>
    </alternativeName>
</protein>
<keyword evidence="3 5" id="KW-0418">Kinase</keyword>
<dbReference type="EC" id="2.7.1.24" evidence="3 4"/>